<dbReference type="SMART" id="SM00595">
    <property type="entry name" value="MADF"/>
    <property type="match status" value="1"/>
</dbReference>
<dbReference type="GO" id="GO:0006357">
    <property type="term" value="P:regulation of transcription by RNA polymerase II"/>
    <property type="evidence" value="ECO:0007669"/>
    <property type="project" value="TreeGrafter"/>
</dbReference>
<protein>
    <submittedName>
        <fullName evidence="3">Uncharacterized protein LOC111359861</fullName>
    </submittedName>
</protein>
<evidence type="ECO:0000313" key="3">
    <source>
        <dbReference type="RefSeq" id="XP_022831324.1"/>
    </source>
</evidence>
<dbReference type="AlphaFoldDB" id="A0A9J7ENT1"/>
<dbReference type="Pfam" id="PF10545">
    <property type="entry name" value="MADF_DNA_bdg"/>
    <property type="match status" value="1"/>
</dbReference>
<dbReference type="GeneID" id="111359861"/>
<dbReference type="InterPro" id="IPR039353">
    <property type="entry name" value="TF_Adf1"/>
</dbReference>
<keyword evidence="2" id="KW-1185">Reference proteome</keyword>
<sequence>MFQPGTSIFIKLVKSKPVLYDASHRDYKNVHLKNKIWEEIGGKVDMSGEFAKMKWKNLRDTYIKYLKTNQATSIRGLETSSYNRYGKWQWASSMSFIKYHTGVLNDSTRELGAANYKDTEQESDKEEENTASTSNIFTSNKVFYNTRKRSNCITDSPPPTQTSNSLTSTEHIMIGYAKAIDNFSSKRRQILTKMKIANIIMEAELEDEQERANDVSNMIISDSDDSVDPSASKSDHLRKFRQTVGSDYSNSFSPVDSPIQLSDPKKDIEKVNVEADDPLVDVKCKIEIEDTQLQ</sequence>
<feature type="domain" description="MADF" evidence="1">
    <location>
        <begin position="8"/>
        <end position="102"/>
    </location>
</feature>
<dbReference type="Proteomes" id="UP000301870">
    <property type="component" value="Chromosome 29"/>
</dbReference>
<dbReference type="GO" id="GO:0005667">
    <property type="term" value="C:transcription regulator complex"/>
    <property type="evidence" value="ECO:0007669"/>
    <property type="project" value="TreeGrafter"/>
</dbReference>
<dbReference type="PROSITE" id="PS51029">
    <property type="entry name" value="MADF"/>
    <property type="match status" value="1"/>
</dbReference>
<organism evidence="2 3">
    <name type="scientific">Spodoptera litura</name>
    <name type="common">Asian cotton leafworm</name>
    <dbReference type="NCBI Taxonomy" id="69820"/>
    <lineage>
        <taxon>Eukaryota</taxon>
        <taxon>Metazoa</taxon>
        <taxon>Ecdysozoa</taxon>
        <taxon>Arthropoda</taxon>
        <taxon>Hexapoda</taxon>
        <taxon>Insecta</taxon>
        <taxon>Pterygota</taxon>
        <taxon>Neoptera</taxon>
        <taxon>Endopterygota</taxon>
        <taxon>Lepidoptera</taxon>
        <taxon>Glossata</taxon>
        <taxon>Ditrysia</taxon>
        <taxon>Noctuoidea</taxon>
        <taxon>Noctuidae</taxon>
        <taxon>Amphipyrinae</taxon>
        <taxon>Spodoptera</taxon>
    </lineage>
</organism>
<dbReference type="KEGG" id="sliu:111359861"/>
<evidence type="ECO:0000259" key="1">
    <source>
        <dbReference type="PROSITE" id="PS51029"/>
    </source>
</evidence>
<reference evidence="3" key="1">
    <citation type="submission" date="2025-08" db="UniProtKB">
        <authorList>
            <consortium name="RefSeq"/>
        </authorList>
    </citation>
    <scope>IDENTIFICATION</scope>
    <source>
        <strain evidence="3">Ishihara</strain>
        <tissue evidence="3">Whole body</tissue>
    </source>
</reference>
<dbReference type="InterPro" id="IPR006578">
    <property type="entry name" value="MADF-dom"/>
</dbReference>
<gene>
    <name evidence="3" type="primary">LOC111359861</name>
</gene>
<accession>A0A9J7ENT1</accession>
<name>A0A9J7ENT1_SPOLT</name>
<dbReference type="OrthoDB" id="6081971at2759"/>
<dbReference type="PANTHER" id="PTHR12243:SF67">
    <property type="entry name" value="COREPRESSOR OF PANGOLIN, ISOFORM A-RELATED"/>
    <property type="match status" value="1"/>
</dbReference>
<dbReference type="PANTHER" id="PTHR12243">
    <property type="entry name" value="MADF DOMAIN TRANSCRIPTION FACTOR"/>
    <property type="match status" value="1"/>
</dbReference>
<dbReference type="RefSeq" id="XP_022831324.1">
    <property type="nucleotide sequence ID" value="XM_022975556.1"/>
</dbReference>
<evidence type="ECO:0000313" key="2">
    <source>
        <dbReference type="Proteomes" id="UP000301870"/>
    </source>
</evidence>
<proteinExistence type="predicted"/>
<dbReference type="GO" id="GO:0005634">
    <property type="term" value="C:nucleus"/>
    <property type="evidence" value="ECO:0007669"/>
    <property type="project" value="TreeGrafter"/>
</dbReference>